<dbReference type="PRINTS" id="PR00080">
    <property type="entry name" value="SDRFAMILY"/>
</dbReference>
<reference evidence="6 7" key="1">
    <citation type="submission" date="2017-03" db="EMBL/GenBank/DDBJ databases">
        <title>Genome sequence of Paracoccus contaminans isolated from a water microcosm.</title>
        <authorList>
            <person name="Aurass P."/>
            <person name="Karste S."/>
            <person name="Trost E."/>
            <person name="Glaeser S.P."/>
            <person name="Kaempfer P."/>
            <person name="Flieger A."/>
        </authorList>
    </citation>
    <scope>NUCLEOTIDE SEQUENCE [LARGE SCALE GENOMIC DNA]</scope>
    <source>
        <strain evidence="7">RKI 16-01929T\LMG 29738T\CCM 8701T\CIP 111112T</strain>
    </source>
</reference>
<sequence>MTESLSGKVIVITGASSGIGLATARRAADRGARVVLAARSAEVLDRLVHEITAQGGNAIAVPTDVARRDQVDALAGAAVARHGRIDAWVNNAGVSIWGRLEEVSEADMRQLFETNFWGVVHGSLAALPHLRASGGTLINMGSIGSERAFPLQGIYSASKHAVRGFTDALRAELLHDGAGIQVTLVKPASIGTPLTRHARNITGHEAQLPPPVYAPEEAARVILGAVAHPVREVYVGGAAPIMGILGALMPALADRVSATALYEAQLGDPHPPRAGNLRMSLSGGNEDGPQAGWPSVYSRSLGSPAVPKLALGLGLAATAAILLTQRRRR</sequence>
<dbReference type="AlphaFoldDB" id="A0A1W6CYL8"/>
<dbReference type="GO" id="GO:0016020">
    <property type="term" value="C:membrane"/>
    <property type="evidence" value="ECO:0007669"/>
    <property type="project" value="TreeGrafter"/>
</dbReference>
<dbReference type="PANTHER" id="PTHR44196:SF1">
    <property type="entry name" value="DEHYDROGENASE_REDUCTASE SDR FAMILY MEMBER 7B"/>
    <property type="match status" value="1"/>
</dbReference>
<organism evidence="6 7">
    <name type="scientific">Paracoccus contaminans</name>
    <dbReference type="NCBI Taxonomy" id="1945662"/>
    <lineage>
        <taxon>Bacteria</taxon>
        <taxon>Pseudomonadati</taxon>
        <taxon>Pseudomonadota</taxon>
        <taxon>Alphaproteobacteria</taxon>
        <taxon>Rhodobacterales</taxon>
        <taxon>Paracoccaceae</taxon>
        <taxon>Paracoccus</taxon>
    </lineage>
</organism>
<dbReference type="FunFam" id="3.40.50.720:FF:000084">
    <property type="entry name" value="Short-chain dehydrogenase reductase"/>
    <property type="match status" value="1"/>
</dbReference>
<keyword evidence="2" id="KW-0560">Oxidoreductase</keyword>
<dbReference type="Proteomes" id="UP000193017">
    <property type="component" value="Chromosome"/>
</dbReference>
<proteinExistence type="inferred from homology"/>
<keyword evidence="7" id="KW-1185">Reference proteome</keyword>
<feature type="domain" description="Ketoreductase" evidence="5">
    <location>
        <begin position="8"/>
        <end position="188"/>
    </location>
</feature>
<accession>A0A1W6CYL8</accession>
<dbReference type="SMART" id="SM00822">
    <property type="entry name" value="PKS_KR"/>
    <property type="match status" value="1"/>
</dbReference>
<dbReference type="SUPFAM" id="SSF51735">
    <property type="entry name" value="NAD(P)-binding Rossmann-fold domains"/>
    <property type="match status" value="1"/>
</dbReference>
<dbReference type="PROSITE" id="PS00061">
    <property type="entry name" value="ADH_SHORT"/>
    <property type="match status" value="1"/>
</dbReference>
<dbReference type="InterPro" id="IPR002347">
    <property type="entry name" value="SDR_fam"/>
</dbReference>
<dbReference type="EMBL" id="CP020612">
    <property type="protein sequence ID" value="ARJ69952.1"/>
    <property type="molecule type" value="Genomic_DNA"/>
</dbReference>
<dbReference type="Gene3D" id="3.40.50.720">
    <property type="entry name" value="NAD(P)-binding Rossmann-like Domain"/>
    <property type="match status" value="1"/>
</dbReference>
<name>A0A1W6CYL8_9RHOB</name>
<evidence type="ECO:0000259" key="5">
    <source>
        <dbReference type="SMART" id="SM00822"/>
    </source>
</evidence>
<evidence type="ECO:0000313" key="6">
    <source>
        <dbReference type="EMBL" id="ARJ69952.1"/>
    </source>
</evidence>
<evidence type="ECO:0000256" key="1">
    <source>
        <dbReference type="ARBA" id="ARBA00006484"/>
    </source>
</evidence>
<evidence type="ECO:0000313" key="7">
    <source>
        <dbReference type="Proteomes" id="UP000193017"/>
    </source>
</evidence>
<evidence type="ECO:0000256" key="4">
    <source>
        <dbReference type="SAM" id="MobiDB-lite"/>
    </source>
</evidence>
<evidence type="ECO:0000256" key="2">
    <source>
        <dbReference type="ARBA" id="ARBA00023002"/>
    </source>
</evidence>
<dbReference type="Pfam" id="PF00106">
    <property type="entry name" value="adh_short"/>
    <property type="match status" value="1"/>
</dbReference>
<evidence type="ECO:0000256" key="3">
    <source>
        <dbReference type="RuleBase" id="RU000363"/>
    </source>
</evidence>
<dbReference type="PRINTS" id="PR00081">
    <property type="entry name" value="GDHRDH"/>
</dbReference>
<feature type="region of interest" description="Disordered" evidence="4">
    <location>
        <begin position="267"/>
        <end position="290"/>
    </location>
</feature>
<dbReference type="GO" id="GO:0016491">
    <property type="term" value="F:oxidoreductase activity"/>
    <property type="evidence" value="ECO:0007669"/>
    <property type="project" value="UniProtKB-KW"/>
</dbReference>
<dbReference type="STRING" id="1945662.B0A89_10230"/>
<dbReference type="InterPro" id="IPR036291">
    <property type="entry name" value="NAD(P)-bd_dom_sf"/>
</dbReference>
<dbReference type="InterPro" id="IPR057326">
    <property type="entry name" value="KR_dom"/>
</dbReference>
<dbReference type="InterPro" id="IPR020904">
    <property type="entry name" value="Sc_DH/Rdtase_CS"/>
</dbReference>
<dbReference type="KEGG" id="pcon:B0A89_10230"/>
<dbReference type="RefSeq" id="WP_085378071.1">
    <property type="nucleotide sequence ID" value="NZ_CP020612.1"/>
</dbReference>
<gene>
    <name evidence="6" type="ORF">B0A89_10230</name>
</gene>
<dbReference type="OrthoDB" id="9781689at2"/>
<protein>
    <recommendedName>
        <fullName evidence="5">Ketoreductase domain-containing protein</fullName>
    </recommendedName>
</protein>
<dbReference type="PANTHER" id="PTHR44196">
    <property type="entry name" value="DEHYDROGENASE/REDUCTASE SDR FAMILY MEMBER 7B"/>
    <property type="match status" value="1"/>
</dbReference>
<comment type="similarity">
    <text evidence="1 3">Belongs to the short-chain dehydrogenases/reductases (SDR) family.</text>
</comment>
<dbReference type="NCBIfam" id="NF005495">
    <property type="entry name" value="PRK07109.1"/>
    <property type="match status" value="1"/>
</dbReference>